<evidence type="ECO:0000313" key="2">
    <source>
        <dbReference type="Proteomes" id="UP000484164"/>
    </source>
</evidence>
<sequence length="337" mass="37653">MKRLAFALIGLAALMQSCDNDINVNAPFRETTVLYGAIDADDPVHYIRITRAYLGEQGILGGNSQSDSLYYDSLQVELIELNENGNIINTFPAVKDNSVQLDSGFFETEGYHVYRVNANLDEVNSYRVKVTRGDDKTITATTDLVKEFNILYPRFATVNPTAINGMRVEWEQAEDGRIYQAHLYLYYVEFPRDNKADSIRGRVAYDFPTFTGSSLSGTGNILTSINTDQFYGNLANKLDAPTGNRIRIHRRVDLVVDCGGDDLATHINVSQPQTGVLQDPPFFTNVDGGVGVFSSMRSSYALNKRLHQQAIDELVYGDYTCHLRFGKVTSTDTLFCQ</sequence>
<keyword evidence="2" id="KW-1185">Reference proteome</keyword>
<reference evidence="1 2" key="1">
    <citation type="submission" date="2019-10" db="EMBL/GenBank/DDBJ databases">
        <title>Genome sequence of Phaeocystidibacter marisrubri JCM30614 (type strain).</title>
        <authorList>
            <person name="Bowman J.P."/>
        </authorList>
    </citation>
    <scope>NUCLEOTIDE SEQUENCE [LARGE SCALE GENOMIC DNA]</scope>
    <source>
        <strain evidence="1 2">JCM 30614</strain>
    </source>
</reference>
<dbReference type="RefSeq" id="WP_151692036.1">
    <property type="nucleotide sequence ID" value="NZ_BMGX01000002.1"/>
</dbReference>
<accession>A0A6L3ZJ71</accession>
<dbReference type="AlphaFoldDB" id="A0A6L3ZJ71"/>
<name>A0A6L3ZJ71_9FLAO</name>
<organism evidence="1 2">
    <name type="scientific">Phaeocystidibacter marisrubri</name>
    <dbReference type="NCBI Taxonomy" id="1577780"/>
    <lineage>
        <taxon>Bacteria</taxon>
        <taxon>Pseudomonadati</taxon>
        <taxon>Bacteroidota</taxon>
        <taxon>Flavobacteriia</taxon>
        <taxon>Flavobacteriales</taxon>
        <taxon>Phaeocystidibacteraceae</taxon>
        <taxon>Phaeocystidibacter</taxon>
    </lineage>
</organism>
<comment type="caution">
    <text evidence="1">The sequence shown here is derived from an EMBL/GenBank/DDBJ whole genome shotgun (WGS) entry which is preliminary data.</text>
</comment>
<dbReference type="OrthoDB" id="1491128at2"/>
<proteinExistence type="predicted"/>
<dbReference type="EMBL" id="WBVQ01000001">
    <property type="protein sequence ID" value="KAB2817465.1"/>
    <property type="molecule type" value="Genomic_DNA"/>
</dbReference>
<protein>
    <submittedName>
        <fullName evidence="1">DUF4249 family protein</fullName>
    </submittedName>
</protein>
<dbReference type="Proteomes" id="UP000484164">
    <property type="component" value="Unassembled WGS sequence"/>
</dbReference>
<gene>
    <name evidence="1" type="ORF">F8C82_03450</name>
</gene>
<evidence type="ECO:0000313" key="1">
    <source>
        <dbReference type="EMBL" id="KAB2817465.1"/>
    </source>
</evidence>
<dbReference type="PROSITE" id="PS51257">
    <property type="entry name" value="PROKAR_LIPOPROTEIN"/>
    <property type="match status" value="1"/>
</dbReference>